<dbReference type="SMART" id="SM00256">
    <property type="entry name" value="FBOX"/>
    <property type="match status" value="1"/>
</dbReference>
<feature type="domain" description="F-box" evidence="1">
    <location>
        <begin position="12"/>
        <end position="59"/>
    </location>
</feature>
<organism evidence="2 3">
    <name type="scientific">Acrobeloides nanus</name>
    <dbReference type="NCBI Taxonomy" id="290746"/>
    <lineage>
        <taxon>Eukaryota</taxon>
        <taxon>Metazoa</taxon>
        <taxon>Ecdysozoa</taxon>
        <taxon>Nematoda</taxon>
        <taxon>Chromadorea</taxon>
        <taxon>Rhabditida</taxon>
        <taxon>Tylenchina</taxon>
        <taxon>Cephalobomorpha</taxon>
        <taxon>Cephaloboidea</taxon>
        <taxon>Cephalobidae</taxon>
        <taxon>Acrobeloides</taxon>
    </lineage>
</organism>
<protein>
    <submittedName>
        <fullName evidence="3">F-box domain-containing protein</fullName>
    </submittedName>
</protein>
<name>A0A914C5W4_9BILA</name>
<accession>A0A914C5W4</accession>
<evidence type="ECO:0000313" key="2">
    <source>
        <dbReference type="Proteomes" id="UP000887540"/>
    </source>
</evidence>
<dbReference type="PROSITE" id="PS50181">
    <property type="entry name" value="FBOX"/>
    <property type="match status" value="1"/>
</dbReference>
<evidence type="ECO:0000313" key="3">
    <source>
        <dbReference type="WBParaSite" id="ACRNAN_Path_367.g1401.t1"/>
    </source>
</evidence>
<dbReference type="Gene3D" id="1.20.1280.50">
    <property type="match status" value="1"/>
</dbReference>
<dbReference type="SUPFAM" id="SSF81383">
    <property type="entry name" value="F-box domain"/>
    <property type="match status" value="1"/>
</dbReference>
<dbReference type="WBParaSite" id="ACRNAN_Path_367.g1401.t1">
    <property type="protein sequence ID" value="ACRNAN_Path_367.g1401.t1"/>
    <property type="gene ID" value="ACRNAN_Path_367.g1401"/>
</dbReference>
<dbReference type="Proteomes" id="UP000887540">
    <property type="component" value="Unplaced"/>
</dbReference>
<dbReference type="InterPro" id="IPR001810">
    <property type="entry name" value="F-box_dom"/>
</dbReference>
<dbReference type="Pfam" id="PF00646">
    <property type="entry name" value="F-box"/>
    <property type="match status" value="1"/>
</dbReference>
<dbReference type="InterPro" id="IPR036047">
    <property type="entry name" value="F-box-like_dom_sf"/>
</dbReference>
<evidence type="ECO:0000259" key="1">
    <source>
        <dbReference type="PROSITE" id="PS50181"/>
    </source>
</evidence>
<keyword evidence="2" id="KW-1185">Reference proteome</keyword>
<proteinExistence type="predicted"/>
<sequence>MAASMEMQEEERDYLQKLPNEVLEEIFSYLDKDSVKNLRVVNKRCKKVVDSSKEILKKFDVKQANRLVIRYLHEKKFYEFRWCNYESKTARKIYITSEELKNDQIFYFAFKQMSFQRVMFKNLSNKSLSNEVLYFLCKHFSYCPKFEPTNLSFENVDFCVLSPTLLNRLLELCGQFLETFQINNAYGLNRNSINDSHIKQLNPLKIKRLTMQSMKFLSSIYHKKVLKITDESIKWLMGAGQFPTLVFEHCQITTPIMCRYIECWLKKAARDTVNTNIKSHSFMLKHCPSVSSEIFEKECIERKLSYSKSSPESSSTPEQTYTLFNENSSTEFAVSLC</sequence>
<dbReference type="AlphaFoldDB" id="A0A914C5W4"/>
<reference evidence="3" key="1">
    <citation type="submission" date="2022-11" db="UniProtKB">
        <authorList>
            <consortium name="WormBaseParasite"/>
        </authorList>
    </citation>
    <scope>IDENTIFICATION</scope>
</reference>